<evidence type="ECO:0008006" key="4">
    <source>
        <dbReference type="Google" id="ProtNLM"/>
    </source>
</evidence>
<accession>A0AAD2HQI9</accession>
<proteinExistence type="predicted"/>
<feature type="transmembrane region" description="Helical" evidence="1">
    <location>
        <begin position="113"/>
        <end position="133"/>
    </location>
</feature>
<name>A0AAD2HQI9_9AGAR</name>
<feature type="transmembrane region" description="Helical" evidence="1">
    <location>
        <begin position="145"/>
        <end position="162"/>
    </location>
</feature>
<dbReference type="Gene3D" id="3.60.110.10">
    <property type="entry name" value="Carbon-nitrogen hydrolase"/>
    <property type="match status" value="1"/>
</dbReference>
<gene>
    <name evidence="2" type="ORF">MYCIT1_LOCUS30798</name>
</gene>
<protein>
    <recommendedName>
        <fullName evidence="4">CN hydrolase domain-containing protein</fullName>
    </recommendedName>
</protein>
<evidence type="ECO:0000313" key="3">
    <source>
        <dbReference type="Proteomes" id="UP001295794"/>
    </source>
</evidence>
<dbReference type="SUPFAM" id="SSF56317">
    <property type="entry name" value="Carbon-nitrogen hydrolase"/>
    <property type="match status" value="1"/>
</dbReference>
<comment type="caution">
    <text evidence="2">The sequence shown here is derived from an EMBL/GenBank/DDBJ whole genome shotgun (WGS) entry which is preliminary data.</text>
</comment>
<feature type="non-terminal residue" evidence="2">
    <location>
        <position position="1"/>
    </location>
</feature>
<keyword evidence="3" id="KW-1185">Reference proteome</keyword>
<keyword evidence="1" id="KW-0472">Membrane</keyword>
<dbReference type="AlphaFoldDB" id="A0AAD2HQI9"/>
<feature type="transmembrane region" description="Helical" evidence="1">
    <location>
        <begin position="56"/>
        <end position="74"/>
    </location>
</feature>
<organism evidence="2 3">
    <name type="scientific">Mycena citricolor</name>
    <dbReference type="NCBI Taxonomy" id="2018698"/>
    <lineage>
        <taxon>Eukaryota</taxon>
        <taxon>Fungi</taxon>
        <taxon>Dikarya</taxon>
        <taxon>Basidiomycota</taxon>
        <taxon>Agaricomycotina</taxon>
        <taxon>Agaricomycetes</taxon>
        <taxon>Agaricomycetidae</taxon>
        <taxon>Agaricales</taxon>
        <taxon>Marasmiineae</taxon>
        <taxon>Mycenaceae</taxon>
        <taxon>Mycena</taxon>
    </lineage>
</organism>
<feature type="transmembrane region" description="Helical" evidence="1">
    <location>
        <begin position="86"/>
        <end position="107"/>
    </location>
</feature>
<dbReference type="EMBL" id="CAVNYO010000440">
    <property type="protein sequence ID" value="CAK5280311.1"/>
    <property type="molecule type" value="Genomic_DNA"/>
</dbReference>
<feature type="transmembrane region" description="Helical" evidence="1">
    <location>
        <begin position="182"/>
        <end position="203"/>
    </location>
</feature>
<dbReference type="Proteomes" id="UP001295794">
    <property type="component" value="Unassembled WGS sequence"/>
</dbReference>
<feature type="transmembrane region" description="Helical" evidence="1">
    <location>
        <begin position="237"/>
        <end position="256"/>
    </location>
</feature>
<keyword evidence="1" id="KW-0812">Transmembrane</keyword>
<keyword evidence="1" id="KW-1133">Transmembrane helix</keyword>
<dbReference type="InterPro" id="IPR036526">
    <property type="entry name" value="C-N_Hydrolase_sf"/>
</dbReference>
<reference evidence="2" key="1">
    <citation type="submission" date="2023-11" db="EMBL/GenBank/DDBJ databases">
        <authorList>
            <person name="De Vega J J."/>
            <person name="De Vega J J."/>
        </authorList>
    </citation>
    <scope>NUCLEOTIDE SEQUENCE</scope>
</reference>
<evidence type="ECO:0000256" key="1">
    <source>
        <dbReference type="SAM" id="Phobius"/>
    </source>
</evidence>
<feature type="transmembrane region" description="Helical" evidence="1">
    <location>
        <begin position="532"/>
        <end position="551"/>
    </location>
</feature>
<sequence>ANLYVNSAPNTSAHPACARPPSSMNLRTIVQARPHTACISAAVVFSLFALTMSPSFVPLVGTLAVLLLYGPVLYHRPNTAGHVSLLCLFVTLASTVGRLVPALSALSDSGQSVAVLLVASGISSLLAISAVVANVRLSRAGWSQAMVFPAIWSSLWITLSHMPLGRLTSWSPVTGYSAYEWILPYTGAVGLDWIVAGWAVVVADAFGLWYMGGGPDPEEGELLESSRRPETDKQTSGSMLTLGLFLVALTVPSFLLPSYPTSTDVIESVTPFEVACALPVPQHRDGALTLDDYVDVSKSVNSRVKIVLWPESAVKFTSAAQRDDAFAYIRKHIGAAGTYWAVAYEETVTDPQNLHKTITHNALALLSNASMEPHLVYYKRNLVPIAESFHITAGVSPPDMYTLPLQKPNKVPNQQWGGRTRPLNITAAICMDFAAPSPFQDLPSRPSLILAPARTWDPAIGARMWEEVKLRANELGSVALWCDGGPGGVGGVAGHGFHDFYQAGPDGAWSRSLNIPFPFDGRRTLYSRFGDAIILAGSWCLVAGPAGLLAFRRKGGFFAAQQWIKGRFSRAPAEPDRLIEF</sequence>
<evidence type="ECO:0000313" key="2">
    <source>
        <dbReference type="EMBL" id="CAK5280311.1"/>
    </source>
</evidence>